<dbReference type="Proteomes" id="UP000027222">
    <property type="component" value="Unassembled WGS sequence"/>
</dbReference>
<evidence type="ECO:0000313" key="2">
    <source>
        <dbReference type="Proteomes" id="UP000027222"/>
    </source>
</evidence>
<dbReference type="AlphaFoldDB" id="A0A067SLZ8"/>
<accession>A0A067SLZ8</accession>
<name>A0A067SLZ8_GALM3</name>
<gene>
    <name evidence="1" type="ORF">GALMADRAFT_229704</name>
</gene>
<dbReference type="EMBL" id="KL142394">
    <property type="protein sequence ID" value="KDR71042.1"/>
    <property type="molecule type" value="Genomic_DNA"/>
</dbReference>
<evidence type="ECO:0000313" key="1">
    <source>
        <dbReference type="EMBL" id="KDR71042.1"/>
    </source>
</evidence>
<sequence length="131" mass="15004">MFTVRAMEFQDVGVAHQDRESSVNILFLPRSHQWSFHCPSCRQQGNLANTRDSQYCPTPLLLLLFLLLLNHRQAQYRCEATRRREKTWRAASSKLIGGNMAVDKLAPQLDWIQLDCLSLSLVSSPFLDTSP</sequence>
<protein>
    <submittedName>
        <fullName evidence="1">Uncharacterized protein</fullName>
    </submittedName>
</protein>
<proteinExistence type="predicted"/>
<keyword evidence="2" id="KW-1185">Reference proteome</keyword>
<organism evidence="1 2">
    <name type="scientific">Galerina marginata (strain CBS 339.88)</name>
    <dbReference type="NCBI Taxonomy" id="685588"/>
    <lineage>
        <taxon>Eukaryota</taxon>
        <taxon>Fungi</taxon>
        <taxon>Dikarya</taxon>
        <taxon>Basidiomycota</taxon>
        <taxon>Agaricomycotina</taxon>
        <taxon>Agaricomycetes</taxon>
        <taxon>Agaricomycetidae</taxon>
        <taxon>Agaricales</taxon>
        <taxon>Agaricineae</taxon>
        <taxon>Strophariaceae</taxon>
        <taxon>Galerina</taxon>
    </lineage>
</organism>
<dbReference type="HOGENOM" id="CLU_1927762_0_0_1"/>
<reference evidence="2" key="1">
    <citation type="journal article" date="2014" name="Proc. Natl. Acad. Sci. U.S.A.">
        <title>Extensive sampling of basidiomycete genomes demonstrates inadequacy of the white-rot/brown-rot paradigm for wood decay fungi.</title>
        <authorList>
            <person name="Riley R."/>
            <person name="Salamov A.A."/>
            <person name="Brown D.W."/>
            <person name="Nagy L.G."/>
            <person name="Floudas D."/>
            <person name="Held B.W."/>
            <person name="Levasseur A."/>
            <person name="Lombard V."/>
            <person name="Morin E."/>
            <person name="Otillar R."/>
            <person name="Lindquist E.A."/>
            <person name="Sun H."/>
            <person name="LaButti K.M."/>
            <person name="Schmutz J."/>
            <person name="Jabbour D."/>
            <person name="Luo H."/>
            <person name="Baker S.E."/>
            <person name="Pisabarro A.G."/>
            <person name="Walton J.D."/>
            <person name="Blanchette R.A."/>
            <person name="Henrissat B."/>
            <person name="Martin F."/>
            <person name="Cullen D."/>
            <person name="Hibbett D.S."/>
            <person name="Grigoriev I.V."/>
        </authorList>
    </citation>
    <scope>NUCLEOTIDE SEQUENCE [LARGE SCALE GENOMIC DNA]</scope>
    <source>
        <strain evidence="2">CBS 339.88</strain>
    </source>
</reference>